<dbReference type="Pfam" id="PF00441">
    <property type="entry name" value="Acyl-CoA_dh_1"/>
    <property type="match status" value="1"/>
</dbReference>
<comment type="similarity">
    <text evidence="2">Belongs to the acyl-CoA dehydrogenase family.</text>
</comment>
<dbReference type="InterPro" id="IPR009100">
    <property type="entry name" value="AcylCoA_DH/oxidase_NM_dom_sf"/>
</dbReference>
<dbReference type="RefSeq" id="WP_130038389.1">
    <property type="nucleotide sequence ID" value="NZ_JACCEV010000001.1"/>
</dbReference>
<comment type="caution">
    <text evidence="7">The sequence shown here is derived from an EMBL/GenBank/DDBJ whole genome shotgun (WGS) entry which is preliminary data.</text>
</comment>
<sequence length="358" mass="38597">MVMDREELNLLLESAQRWFSDNNSFGARVTSFREGHRQTPEGWQALAEMGWLALPLTEANGGFDADHAARFALIRLAGEHVRPEALETHLLLAPAVVEVSPDQAEALATGAMRLGVADLPDRNGITADTLDGTCILSGRSGPVLGSQDATHYVVFVRDAAGVLRAALLAANAPGLSCEQARLIDKRDTVLLTLDRTPGLWLDQADDVGAGQRLRDLVAAGQVADAAGVLEVGFNLTLDYLKQRTQFGRPLSQLQAVQHKMADIFCDVKQMTALAERLAQEIDASPKGPWPTLPIAKAFVGRRAIRGMGQLIQLSGGIGVTEEYKITHLYRRLHVAATMFGAAEAQLARIGVRDVLQAA</sequence>
<keyword evidence="4" id="KW-0274">FAD</keyword>
<evidence type="ECO:0000256" key="3">
    <source>
        <dbReference type="ARBA" id="ARBA00022630"/>
    </source>
</evidence>
<dbReference type="PANTHER" id="PTHR43884:SF20">
    <property type="entry name" value="ACYL-COA DEHYDROGENASE FADE28"/>
    <property type="match status" value="1"/>
</dbReference>
<dbReference type="InterPro" id="IPR036250">
    <property type="entry name" value="AcylCo_DH-like_C"/>
</dbReference>
<dbReference type="SUPFAM" id="SSF56645">
    <property type="entry name" value="Acyl-CoA dehydrogenase NM domain-like"/>
    <property type="match status" value="1"/>
</dbReference>
<evidence type="ECO:0000256" key="2">
    <source>
        <dbReference type="ARBA" id="ARBA00009347"/>
    </source>
</evidence>
<dbReference type="PANTHER" id="PTHR43884">
    <property type="entry name" value="ACYL-COA DEHYDROGENASE"/>
    <property type="match status" value="1"/>
</dbReference>
<keyword evidence="8" id="KW-1185">Reference proteome</keyword>
<evidence type="ECO:0000256" key="1">
    <source>
        <dbReference type="ARBA" id="ARBA00001974"/>
    </source>
</evidence>
<dbReference type="GO" id="GO:0050660">
    <property type="term" value="F:flavin adenine dinucleotide binding"/>
    <property type="evidence" value="ECO:0007669"/>
    <property type="project" value="InterPro"/>
</dbReference>
<dbReference type="AlphaFoldDB" id="A0A853GQM2"/>
<proteinExistence type="inferred from homology"/>
<reference evidence="7 8" key="1">
    <citation type="submission" date="2020-07" db="EMBL/GenBank/DDBJ databases">
        <title>Taxonomic revisions and descriptions of new bacterial species based on genomic comparisons in the high-G+C-content subgroup of the family Alcaligenaceae.</title>
        <authorList>
            <person name="Szabo A."/>
            <person name="Felfoldi T."/>
        </authorList>
    </citation>
    <scope>NUCLEOTIDE SEQUENCE [LARGE SCALE GENOMIC DNA]</scope>
    <source>
        <strain evidence="7 8">DSM 25667</strain>
    </source>
</reference>
<evidence type="ECO:0000313" key="7">
    <source>
        <dbReference type="EMBL" id="NYT84441.1"/>
    </source>
</evidence>
<keyword evidence="3" id="KW-0285">Flavoprotein</keyword>
<accession>A0A853GQM2</accession>
<comment type="cofactor">
    <cofactor evidence="1">
        <name>FAD</name>
        <dbReference type="ChEBI" id="CHEBI:57692"/>
    </cofactor>
</comment>
<evidence type="ECO:0000256" key="5">
    <source>
        <dbReference type="ARBA" id="ARBA00023002"/>
    </source>
</evidence>
<evidence type="ECO:0000259" key="6">
    <source>
        <dbReference type="Pfam" id="PF00441"/>
    </source>
</evidence>
<dbReference type="Proteomes" id="UP000554144">
    <property type="component" value="Unassembled WGS sequence"/>
</dbReference>
<dbReference type="SUPFAM" id="SSF47203">
    <property type="entry name" value="Acyl-CoA dehydrogenase C-terminal domain-like"/>
    <property type="match status" value="1"/>
</dbReference>
<dbReference type="GO" id="GO:0003995">
    <property type="term" value="F:acyl-CoA dehydrogenase activity"/>
    <property type="evidence" value="ECO:0007669"/>
    <property type="project" value="TreeGrafter"/>
</dbReference>
<organism evidence="7 8">
    <name type="scientific">Pollutimonas harenae</name>
    <dbReference type="NCBI Taxonomy" id="657015"/>
    <lineage>
        <taxon>Bacteria</taxon>
        <taxon>Pseudomonadati</taxon>
        <taxon>Pseudomonadota</taxon>
        <taxon>Betaproteobacteria</taxon>
        <taxon>Burkholderiales</taxon>
        <taxon>Alcaligenaceae</taxon>
        <taxon>Pollutimonas</taxon>
    </lineage>
</organism>
<evidence type="ECO:0000313" key="8">
    <source>
        <dbReference type="Proteomes" id="UP000554144"/>
    </source>
</evidence>
<feature type="domain" description="Acyl-CoA dehydrogenase/oxidase C-terminal" evidence="6">
    <location>
        <begin position="222"/>
        <end position="350"/>
    </location>
</feature>
<protein>
    <submittedName>
        <fullName evidence="7">Acyl-CoA/acyl-ACP dehydrogenase</fullName>
    </submittedName>
</protein>
<dbReference type="InterPro" id="IPR009075">
    <property type="entry name" value="AcylCo_DH/oxidase_C"/>
</dbReference>
<dbReference type="Gene3D" id="1.10.540.10">
    <property type="entry name" value="Acyl-CoA dehydrogenase/oxidase, N-terminal domain"/>
    <property type="match status" value="1"/>
</dbReference>
<dbReference type="EMBL" id="JACCEV010000001">
    <property type="protein sequence ID" value="NYT84441.1"/>
    <property type="molecule type" value="Genomic_DNA"/>
</dbReference>
<dbReference type="OrthoDB" id="9770681at2"/>
<keyword evidence="5" id="KW-0560">Oxidoreductase</keyword>
<gene>
    <name evidence="7" type="ORF">H0A62_02390</name>
</gene>
<evidence type="ECO:0000256" key="4">
    <source>
        <dbReference type="ARBA" id="ARBA00022827"/>
    </source>
</evidence>
<name>A0A853GQM2_9BURK</name>
<dbReference type="Gene3D" id="1.20.140.10">
    <property type="entry name" value="Butyryl-CoA Dehydrogenase, subunit A, domain 3"/>
    <property type="match status" value="1"/>
</dbReference>
<dbReference type="InterPro" id="IPR037069">
    <property type="entry name" value="AcylCoA_DH/ox_N_sf"/>
</dbReference>